<dbReference type="EMBL" id="CACRSU010000046">
    <property type="protein sequence ID" value="VYT42259.1"/>
    <property type="molecule type" value="Genomic_DNA"/>
</dbReference>
<dbReference type="InterPro" id="IPR011990">
    <property type="entry name" value="TPR-like_helical_dom_sf"/>
</dbReference>
<reference evidence="9" key="1">
    <citation type="submission" date="2019-11" db="EMBL/GenBank/DDBJ databases">
        <authorList>
            <person name="Feng L."/>
        </authorList>
    </citation>
    <scope>NUCLEOTIDE SEQUENCE</scope>
    <source>
        <strain evidence="9">BintestinalisLFYP9</strain>
    </source>
</reference>
<dbReference type="PROSITE" id="PS51257">
    <property type="entry name" value="PROKAR_LIPOPROTEIN"/>
    <property type="match status" value="1"/>
</dbReference>
<evidence type="ECO:0000256" key="3">
    <source>
        <dbReference type="ARBA" id="ARBA00022729"/>
    </source>
</evidence>
<evidence type="ECO:0000256" key="5">
    <source>
        <dbReference type="ARBA" id="ARBA00023237"/>
    </source>
</evidence>
<protein>
    <submittedName>
        <fullName evidence="9">SusD family protein</fullName>
    </submittedName>
</protein>
<evidence type="ECO:0000259" key="7">
    <source>
        <dbReference type="Pfam" id="PF07980"/>
    </source>
</evidence>
<gene>
    <name evidence="9" type="ORF">BILFYP9_03510</name>
</gene>
<evidence type="ECO:0000256" key="2">
    <source>
        <dbReference type="ARBA" id="ARBA00006275"/>
    </source>
</evidence>
<evidence type="ECO:0000313" key="9">
    <source>
        <dbReference type="EMBL" id="VYT42259.1"/>
    </source>
</evidence>
<keyword evidence="4" id="KW-0472">Membrane</keyword>
<feature type="signal peptide" evidence="6">
    <location>
        <begin position="1"/>
        <end position="24"/>
    </location>
</feature>
<organism evidence="9">
    <name type="scientific">Bacteroides intestinalis</name>
    <dbReference type="NCBI Taxonomy" id="329854"/>
    <lineage>
        <taxon>Bacteria</taxon>
        <taxon>Pseudomonadati</taxon>
        <taxon>Bacteroidota</taxon>
        <taxon>Bacteroidia</taxon>
        <taxon>Bacteroidales</taxon>
        <taxon>Bacteroidaceae</taxon>
        <taxon>Bacteroides</taxon>
    </lineage>
</organism>
<dbReference type="Pfam" id="PF07980">
    <property type="entry name" value="SusD_RagB"/>
    <property type="match status" value="2"/>
</dbReference>
<sequence>MNKIKNIGLGLLALTSMTFTSCSADFLKEELTTQYSTEYFDTPEGLESLAVSLYGHIRWHFAYGWSFSITSYGVDEFTNGNDLTSEPWNTYDARLNPVKYSKANGASNDNCAAPGDLWDEMYYGIASCNTIIAKAEKVFTDVTQRNRCLAHAYFMRGYNYYRLAAQYGGVVLQTEPAVGVVRNFTRASDEETWEQVISDLRQAYNLFSGEEFTYGKGVTWTKATAAHFLAKALLFRVSERNDAWNEKYKKSDLQEAVDACTYAITARGGKLADDYNDLFAKFYKPNCEYEELDEILMACPTNGLSGTDGRFGQQAYPLFTMQFSNFAQWVKRGPWVGLDYQRCRPTEYAYSVFDRANDARMWKTFKTVYGINVIADSGKAAEENLQLGDPAIVMILNTKDDHTYDDYTFGNAKSGNPTWRDDKKRLPEGVNGKWAPNSLVLYQNGKYVGDTFGNGTTTSRANFFCGINKTEDGSRTGEKGNSNRDVIMARLGETYLLRAECYVRQGEYGKAMADINVVRKRAAWKDGEERSNYCDGTQAFENNSLYKESTSDVKNSDYYKAYAKYNTYYLSNPDMPLGTKTSTVTEMELTSFPSNLPDEDEDILASLSVSGDYARALHFILNERTRELLGEWQRWEDLSRTNTLVMRTKAFNNEAKPYISTNKHELRPIPQTFIDGLLNEDGSNLTDEQKKTWQNPGY</sequence>
<evidence type="ECO:0000256" key="6">
    <source>
        <dbReference type="SAM" id="SignalP"/>
    </source>
</evidence>
<accession>A0A6N2WHU2</accession>
<evidence type="ECO:0000256" key="1">
    <source>
        <dbReference type="ARBA" id="ARBA00004442"/>
    </source>
</evidence>
<feature type="domain" description="RagB/SusD" evidence="7">
    <location>
        <begin position="615"/>
        <end position="676"/>
    </location>
</feature>
<dbReference type="GO" id="GO:0009279">
    <property type="term" value="C:cell outer membrane"/>
    <property type="evidence" value="ECO:0007669"/>
    <property type="project" value="UniProtKB-SubCell"/>
</dbReference>
<keyword evidence="3 6" id="KW-0732">Signal</keyword>
<feature type="domain" description="SusD-like N-terminal" evidence="8">
    <location>
        <begin position="111"/>
        <end position="231"/>
    </location>
</feature>
<dbReference type="Gene3D" id="1.25.40.390">
    <property type="match status" value="1"/>
</dbReference>
<feature type="chain" id="PRO_5026791214" evidence="6">
    <location>
        <begin position="25"/>
        <end position="698"/>
    </location>
</feature>
<comment type="subcellular location">
    <subcellularLocation>
        <location evidence="1">Cell outer membrane</location>
    </subcellularLocation>
</comment>
<dbReference type="InterPro" id="IPR033985">
    <property type="entry name" value="SusD-like_N"/>
</dbReference>
<feature type="domain" description="RagB/SusD" evidence="7">
    <location>
        <begin position="442"/>
        <end position="533"/>
    </location>
</feature>
<dbReference type="AlphaFoldDB" id="A0A6N2WHU2"/>
<dbReference type="InterPro" id="IPR012944">
    <property type="entry name" value="SusD_RagB_dom"/>
</dbReference>
<proteinExistence type="inferred from homology"/>
<dbReference type="Pfam" id="PF14322">
    <property type="entry name" value="SusD-like_3"/>
    <property type="match status" value="1"/>
</dbReference>
<name>A0A6N2WHU2_9BACE</name>
<evidence type="ECO:0000256" key="4">
    <source>
        <dbReference type="ARBA" id="ARBA00023136"/>
    </source>
</evidence>
<keyword evidence="5" id="KW-0998">Cell outer membrane</keyword>
<dbReference type="SUPFAM" id="SSF48452">
    <property type="entry name" value="TPR-like"/>
    <property type="match status" value="1"/>
</dbReference>
<evidence type="ECO:0000259" key="8">
    <source>
        <dbReference type="Pfam" id="PF14322"/>
    </source>
</evidence>
<comment type="similarity">
    <text evidence="2">Belongs to the SusD family.</text>
</comment>